<feature type="domain" description="N-acetyltransferase" evidence="5">
    <location>
        <begin position="611"/>
        <end position="741"/>
    </location>
</feature>
<dbReference type="InterPro" id="IPR016181">
    <property type="entry name" value="Acyl_CoA_acyltransferase"/>
</dbReference>
<keyword evidence="1" id="KW-0479">Metal-binding</keyword>
<dbReference type="InterPro" id="IPR011011">
    <property type="entry name" value="Znf_FYVE_PHD"/>
</dbReference>
<dbReference type="GO" id="GO:0008270">
    <property type="term" value="F:zinc ion binding"/>
    <property type="evidence" value="ECO:0007669"/>
    <property type="project" value="UniProtKB-KW"/>
</dbReference>
<dbReference type="InParanoid" id="A0A7M7JLG4"/>
<dbReference type="CTD" id="35113"/>
<dbReference type="SUPFAM" id="SSF55729">
    <property type="entry name" value="Acyl-CoA N-acyltransferases (Nat)"/>
    <property type="match status" value="1"/>
</dbReference>
<accession>A0A7M7JLG4</accession>
<dbReference type="OrthoDB" id="4080456at2759"/>
<keyword evidence="2" id="KW-0863">Zinc-finger</keyword>
<dbReference type="EnsemblMetazoa" id="XM_022798017">
    <property type="protein sequence ID" value="XP_022653752"/>
    <property type="gene ID" value="LOC111247289"/>
</dbReference>
<sequence>MSAPISENLSTSKCLLIEMDVNEIPLAGEENLDLEEEFIVGSEDNTRATESEVLDERQNSVAISENLKAEQDLIANERQSSTTRSNEADGVELTECFDSASAPESQNGLLLHKTPSRAALNDDNNSSATVRHCYCQTTNIDPLSMVVCEGCGLYFHQDCFHKGRFSSLLGDKFFEFLCESCGSSQDDNNTQGHDNHQSNDNVENPTPLSKERIVRKPHTWVTAVALALFNLHSTRSHESRQGYFQWREQVCRYIEERWNEFFFDRKKAPKWQGAVACTLSTNTGVLFQSGVSEIDEQGWWKLIENVPPDPKNPTPTRGRRRRGPSDDVQSSIVELGPRIRKRPTFDGQIQPSIITSTSKDGPTRRGLGFAMKPAIKTEILESSTYNDIDSAEDTSQLDSTCSNTGEIRKAIVTASGDGSLSSQLPNKTAGTNLNRQTQIRLTPMSHKKEKLLLGSLEELVAQGVKFDQRELRFLNKLRMRHVKREKGLRIFDLDKEVSRLSTGADNDSDIMHAMLDRFVHTNVIAATSVSMVVADGGNIRFATKLLGSEASWSKLNGFRSPYTQRFLKPFIFRDINPDYPRIKLLQEIHSHPLSAACRHAGGEIAYEILSVDLVYIRPEHIAVINSICRSFFWAGIDMTDQLNYPEFSVVALYGKLIIGFACMAPLANCNEAYLSFLWTHPHFRRRGLARCMLYHLSQSCMGRDIVLHVAATNPAVFLYQSFKFRVEKVCLHFYDKYLSLPVGRKDGRSSNSQTSKEGRHALYMRLKW</sequence>
<organism evidence="6 7">
    <name type="scientific">Varroa destructor</name>
    <name type="common">Honeybee mite</name>
    <dbReference type="NCBI Taxonomy" id="109461"/>
    <lineage>
        <taxon>Eukaryota</taxon>
        <taxon>Metazoa</taxon>
        <taxon>Ecdysozoa</taxon>
        <taxon>Arthropoda</taxon>
        <taxon>Chelicerata</taxon>
        <taxon>Arachnida</taxon>
        <taxon>Acari</taxon>
        <taxon>Parasitiformes</taxon>
        <taxon>Mesostigmata</taxon>
        <taxon>Gamasina</taxon>
        <taxon>Dermanyssoidea</taxon>
        <taxon>Varroidae</taxon>
        <taxon>Varroa</taxon>
    </lineage>
</organism>
<keyword evidence="3" id="KW-0862">Zinc</keyword>
<dbReference type="Gene3D" id="3.40.630.30">
    <property type="match status" value="1"/>
</dbReference>
<dbReference type="SUPFAM" id="SSF57903">
    <property type="entry name" value="FYVE/PHD zinc finger"/>
    <property type="match status" value="1"/>
</dbReference>
<evidence type="ECO:0000256" key="3">
    <source>
        <dbReference type="ARBA" id="ARBA00022833"/>
    </source>
</evidence>
<dbReference type="CDD" id="cd04301">
    <property type="entry name" value="NAT_SF"/>
    <property type="match status" value="1"/>
</dbReference>
<proteinExistence type="predicted"/>
<feature type="region of interest" description="Disordered" evidence="4">
    <location>
        <begin position="303"/>
        <end position="332"/>
    </location>
</feature>
<evidence type="ECO:0000256" key="4">
    <source>
        <dbReference type="SAM" id="MobiDB-lite"/>
    </source>
</evidence>
<dbReference type="OMA" id="YHLIQTS"/>
<dbReference type="GO" id="GO:0016747">
    <property type="term" value="F:acyltransferase activity, transferring groups other than amino-acyl groups"/>
    <property type="evidence" value="ECO:0007669"/>
    <property type="project" value="InterPro"/>
</dbReference>
<dbReference type="FunCoup" id="A0A7M7JLG4">
    <property type="interactions" value="420"/>
</dbReference>
<protein>
    <recommendedName>
        <fullName evidence="5">N-acetyltransferase domain-containing protein</fullName>
    </recommendedName>
</protein>
<dbReference type="Gene3D" id="3.90.980.20">
    <property type="match status" value="1"/>
</dbReference>
<dbReference type="GeneID" id="111247289"/>
<dbReference type="Proteomes" id="UP000594260">
    <property type="component" value="Unplaced"/>
</dbReference>
<dbReference type="InterPro" id="IPR001965">
    <property type="entry name" value="Znf_PHD"/>
</dbReference>
<evidence type="ECO:0000313" key="6">
    <source>
        <dbReference type="EnsemblMetazoa" id="XP_022653752"/>
    </source>
</evidence>
<name>A0A7M7JLG4_VARDE</name>
<dbReference type="InterPro" id="IPR000182">
    <property type="entry name" value="GNAT_dom"/>
</dbReference>
<evidence type="ECO:0000256" key="1">
    <source>
        <dbReference type="ARBA" id="ARBA00022723"/>
    </source>
</evidence>
<reference evidence="6" key="1">
    <citation type="submission" date="2021-01" db="UniProtKB">
        <authorList>
            <consortium name="EnsemblMetazoa"/>
        </authorList>
    </citation>
    <scope>IDENTIFICATION</scope>
</reference>
<dbReference type="KEGG" id="vde:111247289"/>
<dbReference type="SMART" id="SM00249">
    <property type="entry name" value="PHD"/>
    <property type="match status" value="1"/>
</dbReference>
<feature type="region of interest" description="Disordered" evidence="4">
    <location>
        <begin position="188"/>
        <end position="207"/>
    </location>
</feature>
<evidence type="ECO:0000313" key="7">
    <source>
        <dbReference type="Proteomes" id="UP000594260"/>
    </source>
</evidence>
<dbReference type="RefSeq" id="XP_022653752.1">
    <property type="nucleotide sequence ID" value="XM_022798017.1"/>
</dbReference>
<dbReference type="Pfam" id="PF00583">
    <property type="entry name" value="Acetyltransf_1"/>
    <property type="match status" value="1"/>
</dbReference>
<evidence type="ECO:0000259" key="5">
    <source>
        <dbReference type="PROSITE" id="PS51186"/>
    </source>
</evidence>
<evidence type="ECO:0000256" key="2">
    <source>
        <dbReference type="ARBA" id="ARBA00022771"/>
    </source>
</evidence>
<keyword evidence="7" id="KW-1185">Reference proteome</keyword>
<dbReference type="AlphaFoldDB" id="A0A7M7JLG4"/>
<dbReference type="PROSITE" id="PS51186">
    <property type="entry name" value="GNAT"/>
    <property type="match status" value="1"/>
</dbReference>